<dbReference type="SUPFAM" id="SSF55961">
    <property type="entry name" value="Bet v1-like"/>
    <property type="match status" value="1"/>
</dbReference>
<organism evidence="1 2">
    <name type="scientific">Thermosporothrix hazakensis</name>
    <dbReference type="NCBI Taxonomy" id="644383"/>
    <lineage>
        <taxon>Bacteria</taxon>
        <taxon>Bacillati</taxon>
        <taxon>Chloroflexota</taxon>
        <taxon>Ktedonobacteria</taxon>
        <taxon>Ktedonobacterales</taxon>
        <taxon>Thermosporotrichaceae</taxon>
        <taxon>Thermosporothrix</taxon>
    </lineage>
</organism>
<dbReference type="Proteomes" id="UP000248806">
    <property type="component" value="Unassembled WGS sequence"/>
</dbReference>
<reference evidence="1 2" key="1">
    <citation type="submission" date="2018-06" db="EMBL/GenBank/DDBJ databases">
        <title>Genomic Encyclopedia of Archaeal and Bacterial Type Strains, Phase II (KMG-II): from individual species to whole genera.</title>
        <authorList>
            <person name="Goeker M."/>
        </authorList>
    </citation>
    <scope>NUCLEOTIDE SEQUENCE [LARGE SCALE GENOMIC DNA]</scope>
    <source>
        <strain evidence="1 2">ATCC BAA-1881</strain>
    </source>
</reference>
<comment type="caution">
    <text evidence="1">The sequence shown here is derived from an EMBL/GenBank/DDBJ whole genome shotgun (WGS) entry which is preliminary data.</text>
</comment>
<gene>
    <name evidence="1" type="ORF">EI42_01292</name>
</gene>
<proteinExistence type="predicted"/>
<dbReference type="OrthoDB" id="72630at2"/>
<dbReference type="AlphaFoldDB" id="A0A326UD70"/>
<keyword evidence="2" id="KW-1185">Reference proteome</keyword>
<protein>
    <submittedName>
        <fullName evidence="1">Polyketide cyclase/dehydrase/lipid transport protein</fullName>
    </submittedName>
</protein>
<evidence type="ECO:0000313" key="1">
    <source>
        <dbReference type="EMBL" id="PZW34455.1"/>
    </source>
</evidence>
<dbReference type="EMBL" id="QKUF01000002">
    <property type="protein sequence ID" value="PZW34455.1"/>
    <property type="molecule type" value="Genomic_DNA"/>
</dbReference>
<dbReference type="InterPro" id="IPR019587">
    <property type="entry name" value="Polyketide_cyclase/dehydratase"/>
</dbReference>
<dbReference type="CDD" id="cd07812">
    <property type="entry name" value="SRPBCC"/>
    <property type="match status" value="1"/>
</dbReference>
<dbReference type="RefSeq" id="WP_111320017.1">
    <property type="nucleotide sequence ID" value="NZ_BIFX01000001.1"/>
</dbReference>
<name>A0A326UD70_THEHA</name>
<accession>A0A326UD70</accession>
<sequence>MAQTAFSQDILIAAPPQKVRSFFARMENLPLIHPLILNVQYVKTTCTEDQVPVQHYRVRDRMRLGPLLLTFTYRVQMLENAEGDLVFETFQSPRIYLFNTTRFLPHPSGTRVTEQVDIDAPRLLLQVVRDQGKQAHWQMLANMKRVLETGNGTEQKSAE</sequence>
<dbReference type="Pfam" id="PF10604">
    <property type="entry name" value="Polyketide_cyc2"/>
    <property type="match status" value="1"/>
</dbReference>
<dbReference type="Gene3D" id="3.30.530.20">
    <property type="match status" value="1"/>
</dbReference>
<evidence type="ECO:0000313" key="2">
    <source>
        <dbReference type="Proteomes" id="UP000248806"/>
    </source>
</evidence>
<dbReference type="InterPro" id="IPR023393">
    <property type="entry name" value="START-like_dom_sf"/>
</dbReference>